<dbReference type="InParanoid" id="A0A1X7V4S0"/>
<dbReference type="OrthoDB" id="2686689at2759"/>
<dbReference type="PANTHER" id="PTHR46791">
    <property type="entry name" value="EXPRESSED PROTEIN"/>
    <property type="match status" value="1"/>
</dbReference>
<proteinExistence type="predicted"/>
<reference evidence="1" key="1">
    <citation type="submission" date="2017-05" db="UniProtKB">
        <authorList>
            <consortium name="EnsemblMetazoa"/>
        </authorList>
    </citation>
    <scope>IDENTIFICATION</scope>
</reference>
<dbReference type="EnsemblMetazoa" id="Aqu2.1.34532_001">
    <property type="protein sequence ID" value="Aqu2.1.34532_001"/>
    <property type="gene ID" value="Aqu2.1.34532"/>
</dbReference>
<evidence type="ECO:0000313" key="1">
    <source>
        <dbReference type="EnsemblMetazoa" id="Aqu2.1.34532_001"/>
    </source>
</evidence>
<dbReference type="AlphaFoldDB" id="A0A1X7V4S0"/>
<name>A0A1X7V4S0_AMPQE</name>
<dbReference type="PANTHER" id="PTHR46791:SF5">
    <property type="entry name" value="CLR5 DOMAIN-CONTAINING PROTEIN-RELATED"/>
    <property type="match status" value="1"/>
</dbReference>
<sequence length="250" mass="28143">MSHVRSNVCDTAIATLRQILSDLVMHNDGRNIPEDILESFGHSPGFVNCELLVYDMLEPASGMQPIINLIGICVSIAGKMISYHGYAQSHSSVLRSYCGLICCLSFIIPSEHLSVLIEHRFTVVQIAEMLGVSVRTIRRRISSYWLSVRESYFTITDNKLDEIVLGIQRNFPTCGNSIMQGYLLAQGHRVQHHVRDAQHRIDPDGSVLRRLRVLNGREYSVSGPLAFYHIDGNYKLIRFVGLLIFVSTLP</sequence>
<protein>
    <submittedName>
        <fullName evidence="1">Uncharacterized protein</fullName>
    </submittedName>
</protein>
<dbReference type="STRING" id="400682.A0A1X7V4S0"/>
<accession>A0A1X7V4S0</accession>
<organism evidence="1">
    <name type="scientific">Amphimedon queenslandica</name>
    <name type="common">Sponge</name>
    <dbReference type="NCBI Taxonomy" id="400682"/>
    <lineage>
        <taxon>Eukaryota</taxon>
        <taxon>Metazoa</taxon>
        <taxon>Porifera</taxon>
        <taxon>Demospongiae</taxon>
        <taxon>Heteroscleromorpha</taxon>
        <taxon>Haplosclerida</taxon>
        <taxon>Niphatidae</taxon>
        <taxon>Amphimedon</taxon>
    </lineage>
</organism>